<keyword evidence="1" id="KW-0472">Membrane</keyword>
<sequence length="155" mass="16818">MKEIVRLMLLPLQAPMLLVLVGVSTYQGMHWSHALETGGTRVQELTTLIWSAECLQAMLIVFVCSMPDLVIRQLSIVMSASRVVSLVVTLLLVTVGGLYLLHLNVLANVLIMGSAVLLARLDLLRVRVVPPPLVLAGVLTLLVLGGANFGRMLVR</sequence>
<keyword evidence="1" id="KW-0812">Transmembrane</keyword>
<feature type="transmembrane region" description="Helical" evidence="1">
    <location>
        <begin position="49"/>
        <end position="71"/>
    </location>
</feature>
<organism evidence="2 3">
    <name type="scientific">Cyanobium gracile UHCC 0139</name>
    <dbReference type="NCBI Taxonomy" id="3110308"/>
    <lineage>
        <taxon>Bacteria</taxon>
        <taxon>Bacillati</taxon>
        <taxon>Cyanobacteriota</taxon>
        <taxon>Cyanophyceae</taxon>
        <taxon>Synechococcales</taxon>
        <taxon>Prochlorococcaceae</taxon>
        <taxon>Cyanobium</taxon>
    </lineage>
</organism>
<keyword evidence="1" id="KW-1133">Transmembrane helix</keyword>
<protein>
    <submittedName>
        <fullName evidence="2">Uncharacterized protein</fullName>
    </submittedName>
</protein>
<keyword evidence="3" id="KW-1185">Reference proteome</keyword>
<name>A0ABU5RTZ1_9CYAN</name>
<dbReference type="Proteomes" id="UP001304461">
    <property type="component" value="Unassembled WGS sequence"/>
</dbReference>
<feature type="transmembrane region" description="Helical" evidence="1">
    <location>
        <begin position="133"/>
        <end position="154"/>
    </location>
</feature>
<proteinExistence type="predicted"/>
<dbReference type="EMBL" id="JAYGHX010000004">
    <property type="protein sequence ID" value="MEA5391267.1"/>
    <property type="molecule type" value="Genomic_DNA"/>
</dbReference>
<dbReference type="RefSeq" id="WP_323305309.1">
    <property type="nucleotide sequence ID" value="NZ_JAYGHX010000004.1"/>
</dbReference>
<evidence type="ECO:0000313" key="2">
    <source>
        <dbReference type="EMBL" id="MEA5391267.1"/>
    </source>
</evidence>
<evidence type="ECO:0000256" key="1">
    <source>
        <dbReference type="SAM" id="Phobius"/>
    </source>
</evidence>
<reference evidence="2 3" key="1">
    <citation type="submission" date="2023-12" db="EMBL/GenBank/DDBJ databases">
        <title>Baltic Sea Cyanobacteria.</title>
        <authorList>
            <person name="Delbaje E."/>
            <person name="Fewer D.P."/>
            <person name="Shishido T.K."/>
        </authorList>
    </citation>
    <scope>NUCLEOTIDE SEQUENCE [LARGE SCALE GENOMIC DNA]</scope>
    <source>
        <strain evidence="2 3">UHCC 0139</strain>
    </source>
</reference>
<accession>A0ABU5RTZ1</accession>
<gene>
    <name evidence="2" type="ORF">VB738_08320</name>
</gene>
<evidence type="ECO:0000313" key="3">
    <source>
        <dbReference type="Proteomes" id="UP001304461"/>
    </source>
</evidence>
<feature type="transmembrane region" description="Helical" evidence="1">
    <location>
        <begin position="83"/>
        <end position="99"/>
    </location>
</feature>
<comment type="caution">
    <text evidence="2">The sequence shown here is derived from an EMBL/GenBank/DDBJ whole genome shotgun (WGS) entry which is preliminary data.</text>
</comment>